<sequence>MAAADSNGQKPLLYRFPLSPPSSGSTSALPSPKIPSEDRDLFHRSPVRLSKSPRKKRRQDHNLSDSDGYVTERSSPRPLPRSSQARRDAARALTLPSSSSSTFAHLSTPRSLSGSYSSSSSFSSSSSSAHERVSSQPPTAGIGRKVAATLQLFKETKEDTGGTGSRAQRNDDVAEPEFQFVKRAEWPDREAAAVRRERSLTALKRVRTRESVFQDDQVADGKSPARETFLTDLTQWRDTVTSSHDSRGRRRERPAEDEPVFEIELSSPAYPPSPTLSRSRSSRFPEDPGHSRVRTTTPELPTSPRKASAHIQIPQLQHSPTASASFSPWSTDDESAWETASVTTSTSTTSAGASNSFSTLAPTSSYKAPHEQSSLDDGEDFDPDVEREHLPHIPLRPFRNQVGGHSAIYKFTKQAVCKPLVSRENLFYESVEREAPPLLGYIPRYLGVMLVTYRRVPKAPASPTSLTRPANDATPVPGTSPNQQDEPCDTDTDEAEMPEVLLDRNRHIIPPWMLHNRTRPRSQSNVATHPPPGRPFSWTHFKHLSSGAISSPDLGTPSMSSGTPRPSPLARYPPYVTSDMDAPTPVNSPNQSMGVLGTRQFLVVKSASDEENGVRRPSMTTFQTTPTPHSPWFGGLGSTTVNTKLKDHVFSTVLRRFRRRTGGRLAADSRTDDDGDVADGEGDGTPNALRSRTRSGRVRPLISRVDGLRELETAPPIRRVQSETSMSIPAKLQALEEHQNKNMMDVFAADLNDANHSWPTMNLSPSISRRRSRSRSLDFGASPPPLRSSHASFQVDAPSLPELDPTVTRQNHFILMEDLTGRLNRPCVMDLKMGTRQYGLDATPAKKKSQRKKCDRTTSRTLGVRVCGMQVWNQVTQSYVAQDKYMGRDVRPEAFPSVLASFLHDGERLLAYQIPILLQKLYGLARIINRLKGYRFYGCSLLLIYDGDHELQESFRSCTLEQPSSRSKRGESLERHSTRTDYEPTLRRTHSEDVLLGSTTKPGRRKRGEINVRIVDFAHTTSGRDWLPYFNINDRAAEMTTSQGYVADVDPETGLIYARFPPHYPEEADRGFLFGLRSLTVALEQIWNDERIRRIKECRDDTTVPRLPPLPTENKKIFEEIFGRLEDGEDPGLVST</sequence>
<keyword evidence="7" id="KW-1185">Reference proteome</keyword>
<dbReference type="SUPFAM" id="SSF56104">
    <property type="entry name" value="SAICAR synthase-like"/>
    <property type="match status" value="1"/>
</dbReference>
<dbReference type="GO" id="GO:0008440">
    <property type="term" value="F:inositol-1,4,5-trisphosphate 3-kinase activity"/>
    <property type="evidence" value="ECO:0007669"/>
    <property type="project" value="TreeGrafter"/>
</dbReference>
<dbReference type="AlphaFoldDB" id="A0AAD7C640"/>
<feature type="region of interest" description="Disordered" evidence="5">
    <location>
        <begin position="459"/>
        <end position="493"/>
    </location>
</feature>
<dbReference type="Gene3D" id="3.30.470.160">
    <property type="entry name" value="Inositol polyphosphate kinase"/>
    <property type="match status" value="1"/>
</dbReference>
<feature type="region of interest" description="Disordered" evidence="5">
    <location>
        <begin position="762"/>
        <end position="792"/>
    </location>
</feature>
<dbReference type="GO" id="GO:0005737">
    <property type="term" value="C:cytoplasm"/>
    <property type="evidence" value="ECO:0007669"/>
    <property type="project" value="TreeGrafter"/>
</dbReference>
<name>A0AAD7C640_9AGAR</name>
<feature type="region of interest" description="Disordered" evidence="5">
    <location>
        <begin position="207"/>
        <end position="379"/>
    </location>
</feature>
<dbReference type="PANTHER" id="PTHR12400:SF21">
    <property type="entry name" value="KINASE"/>
    <property type="match status" value="1"/>
</dbReference>
<feature type="region of interest" description="Disordered" evidence="5">
    <location>
        <begin position="1"/>
        <end position="176"/>
    </location>
</feature>
<dbReference type="Pfam" id="PF03770">
    <property type="entry name" value="IPK"/>
    <property type="match status" value="1"/>
</dbReference>
<evidence type="ECO:0000256" key="5">
    <source>
        <dbReference type="SAM" id="MobiDB-lite"/>
    </source>
</evidence>
<feature type="compositionally biased region" description="Polar residues" evidence="5">
    <location>
        <begin position="314"/>
        <end position="330"/>
    </location>
</feature>
<gene>
    <name evidence="6" type="ORF">FB45DRAFT_988602</name>
</gene>
<comment type="similarity">
    <text evidence="1 4">Belongs to the inositol phosphokinase (IPK) family.</text>
</comment>
<dbReference type="GO" id="GO:0032958">
    <property type="term" value="P:inositol phosphate biosynthetic process"/>
    <property type="evidence" value="ECO:0007669"/>
    <property type="project" value="InterPro"/>
</dbReference>
<dbReference type="GO" id="GO:0046854">
    <property type="term" value="P:phosphatidylinositol phosphate biosynthetic process"/>
    <property type="evidence" value="ECO:0007669"/>
    <property type="project" value="TreeGrafter"/>
</dbReference>
<dbReference type="PANTHER" id="PTHR12400">
    <property type="entry name" value="INOSITOL POLYPHOSPHATE KINASE"/>
    <property type="match status" value="1"/>
</dbReference>
<feature type="compositionally biased region" description="Low complexity" evidence="5">
    <location>
        <begin position="337"/>
        <end position="359"/>
    </location>
</feature>
<protein>
    <recommendedName>
        <fullName evidence="4">Kinase</fullName>
        <ecNumber evidence="4">2.7.-.-</ecNumber>
    </recommendedName>
</protein>
<evidence type="ECO:0000313" key="7">
    <source>
        <dbReference type="Proteomes" id="UP001221142"/>
    </source>
</evidence>
<feature type="compositionally biased region" description="Basic and acidic residues" evidence="5">
    <location>
        <begin position="968"/>
        <end position="982"/>
    </location>
</feature>
<dbReference type="GO" id="GO:0000824">
    <property type="term" value="F:inositol-1,4,5,6-tetrakisphosphate 3-kinase activity"/>
    <property type="evidence" value="ECO:0007669"/>
    <property type="project" value="TreeGrafter"/>
</dbReference>
<dbReference type="EC" id="2.7.-.-" evidence="4"/>
<evidence type="ECO:0000256" key="1">
    <source>
        <dbReference type="ARBA" id="ARBA00007374"/>
    </source>
</evidence>
<dbReference type="InterPro" id="IPR005522">
    <property type="entry name" value="IPK"/>
</dbReference>
<comment type="caution">
    <text evidence="6">The sequence shown here is derived from an EMBL/GenBank/DDBJ whole genome shotgun (WGS) entry which is preliminary data.</text>
</comment>
<feature type="compositionally biased region" description="Polar residues" evidence="5">
    <location>
        <begin position="618"/>
        <end position="627"/>
    </location>
</feature>
<evidence type="ECO:0000313" key="6">
    <source>
        <dbReference type="EMBL" id="KAJ7638590.1"/>
    </source>
</evidence>
<reference evidence="6" key="1">
    <citation type="submission" date="2023-03" db="EMBL/GenBank/DDBJ databases">
        <title>Massive genome expansion in bonnet fungi (Mycena s.s.) driven by repeated elements and novel gene families across ecological guilds.</title>
        <authorList>
            <consortium name="Lawrence Berkeley National Laboratory"/>
            <person name="Harder C.B."/>
            <person name="Miyauchi S."/>
            <person name="Viragh M."/>
            <person name="Kuo A."/>
            <person name="Thoen E."/>
            <person name="Andreopoulos B."/>
            <person name="Lu D."/>
            <person name="Skrede I."/>
            <person name="Drula E."/>
            <person name="Henrissat B."/>
            <person name="Morin E."/>
            <person name="Kohler A."/>
            <person name="Barry K."/>
            <person name="LaButti K."/>
            <person name="Morin E."/>
            <person name="Salamov A."/>
            <person name="Lipzen A."/>
            <person name="Mereny Z."/>
            <person name="Hegedus B."/>
            <person name="Baldrian P."/>
            <person name="Stursova M."/>
            <person name="Weitz H."/>
            <person name="Taylor A."/>
            <person name="Grigoriev I.V."/>
            <person name="Nagy L.G."/>
            <person name="Martin F."/>
            <person name="Kauserud H."/>
        </authorList>
    </citation>
    <scope>NUCLEOTIDE SEQUENCE</scope>
    <source>
        <strain evidence="6">9284</strain>
    </source>
</reference>
<dbReference type="Proteomes" id="UP001221142">
    <property type="component" value="Unassembled WGS sequence"/>
</dbReference>
<accession>A0AAD7C640</accession>
<evidence type="ECO:0000256" key="2">
    <source>
        <dbReference type="ARBA" id="ARBA00022679"/>
    </source>
</evidence>
<dbReference type="GO" id="GO:0005634">
    <property type="term" value="C:nucleus"/>
    <property type="evidence" value="ECO:0007669"/>
    <property type="project" value="TreeGrafter"/>
</dbReference>
<dbReference type="EMBL" id="JARKIF010000005">
    <property type="protein sequence ID" value="KAJ7638590.1"/>
    <property type="molecule type" value="Genomic_DNA"/>
</dbReference>
<feature type="region of interest" description="Disordered" evidence="5">
    <location>
        <begin position="547"/>
        <end position="568"/>
    </location>
</feature>
<dbReference type="InterPro" id="IPR038286">
    <property type="entry name" value="IPK_sf"/>
</dbReference>
<feature type="region of interest" description="Disordered" evidence="5">
    <location>
        <begin position="662"/>
        <end position="696"/>
    </location>
</feature>
<keyword evidence="3 4" id="KW-0418">Kinase</keyword>
<keyword evidence="2 4" id="KW-0808">Transferase</keyword>
<proteinExistence type="inferred from homology"/>
<evidence type="ECO:0000256" key="4">
    <source>
        <dbReference type="RuleBase" id="RU363090"/>
    </source>
</evidence>
<feature type="compositionally biased region" description="Acidic residues" evidence="5">
    <location>
        <begin position="673"/>
        <end position="682"/>
    </location>
</feature>
<feature type="region of interest" description="Disordered" evidence="5">
    <location>
        <begin position="608"/>
        <end position="634"/>
    </location>
</feature>
<evidence type="ECO:0000256" key="3">
    <source>
        <dbReference type="ARBA" id="ARBA00022777"/>
    </source>
</evidence>
<feature type="compositionally biased region" description="Low complexity" evidence="5">
    <location>
        <begin position="91"/>
        <end position="128"/>
    </location>
</feature>
<feature type="region of interest" description="Disordered" evidence="5">
    <location>
        <begin position="961"/>
        <end position="982"/>
    </location>
</feature>
<organism evidence="6 7">
    <name type="scientific">Roridomyces roridus</name>
    <dbReference type="NCBI Taxonomy" id="1738132"/>
    <lineage>
        <taxon>Eukaryota</taxon>
        <taxon>Fungi</taxon>
        <taxon>Dikarya</taxon>
        <taxon>Basidiomycota</taxon>
        <taxon>Agaricomycotina</taxon>
        <taxon>Agaricomycetes</taxon>
        <taxon>Agaricomycetidae</taxon>
        <taxon>Agaricales</taxon>
        <taxon>Marasmiineae</taxon>
        <taxon>Mycenaceae</taxon>
        <taxon>Roridomyces</taxon>
    </lineage>
</organism>
<feature type="compositionally biased region" description="Polar residues" evidence="5">
    <location>
        <begin position="231"/>
        <end position="243"/>
    </location>
</feature>